<sequence>MFEGCFLFASDSRRGHQLSERYVVRDDVKKIRQIPGKNIYVAGCGISKQTDAIHILLAKNAHLFSDARDVGKYFDSLEDHYGTSFYIVSNGTHGIFGVAVIGNEKDKYMFIDDFEYDYEVMGVSVKKEVIYVFIDQFVRRFCLLSIPEGVMLLRNVVCVVASQHAGCGGHVACTITVLPLFLYLRFFNDYDLKLFLMFFAVQYVGEDGVNEYLPHGESTNIYRLNETVYDLKNLINSLMERLSRIFPVHREMGLSREGNGGKKIRAFYLLKKWQWLQATQ</sequence>
<keyword evidence="2" id="KW-1185">Reference proteome</keyword>
<proteinExistence type="predicted"/>
<dbReference type="EMBL" id="BKCP01005505">
    <property type="protein sequence ID" value="GER38398.1"/>
    <property type="molecule type" value="Genomic_DNA"/>
</dbReference>
<gene>
    <name evidence="1" type="ORF">STAS_14921</name>
</gene>
<protein>
    <submittedName>
        <fullName evidence="1">NAD(P)-binding Rossmann-fold superfamily protein</fullName>
    </submittedName>
</protein>
<comment type="caution">
    <text evidence="1">The sequence shown here is derived from an EMBL/GenBank/DDBJ whole genome shotgun (WGS) entry which is preliminary data.</text>
</comment>
<accession>A0A5A7Q0P2</accession>
<name>A0A5A7Q0P2_STRAF</name>
<dbReference type="Proteomes" id="UP000325081">
    <property type="component" value="Unassembled WGS sequence"/>
</dbReference>
<evidence type="ECO:0000313" key="1">
    <source>
        <dbReference type="EMBL" id="GER38398.1"/>
    </source>
</evidence>
<dbReference type="AlphaFoldDB" id="A0A5A7Q0P2"/>
<dbReference type="OrthoDB" id="1835567at2759"/>
<reference evidence="2" key="1">
    <citation type="journal article" date="2019" name="Curr. Biol.">
        <title>Genome Sequence of Striga asiatica Provides Insight into the Evolution of Plant Parasitism.</title>
        <authorList>
            <person name="Yoshida S."/>
            <person name="Kim S."/>
            <person name="Wafula E.K."/>
            <person name="Tanskanen J."/>
            <person name="Kim Y.M."/>
            <person name="Honaas L."/>
            <person name="Yang Z."/>
            <person name="Spallek T."/>
            <person name="Conn C.E."/>
            <person name="Ichihashi Y."/>
            <person name="Cheong K."/>
            <person name="Cui S."/>
            <person name="Der J.P."/>
            <person name="Gundlach H."/>
            <person name="Jiao Y."/>
            <person name="Hori C."/>
            <person name="Ishida J.K."/>
            <person name="Kasahara H."/>
            <person name="Kiba T."/>
            <person name="Kim M.S."/>
            <person name="Koo N."/>
            <person name="Laohavisit A."/>
            <person name="Lee Y.H."/>
            <person name="Lumba S."/>
            <person name="McCourt P."/>
            <person name="Mortimer J.C."/>
            <person name="Mutuku J.M."/>
            <person name="Nomura T."/>
            <person name="Sasaki-Sekimoto Y."/>
            <person name="Seto Y."/>
            <person name="Wang Y."/>
            <person name="Wakatake T."/>
            <person name="Sakakibara H."/>
            <person name="Demura T."/>
            <person name="Yamaguchi S."/>
            <person name="Yoneyama K."/>
            <person name="Manabe R.I."/>
            <person name="Nelson D.C."/>
            <person name="Schulman A.H."/>
            <person name="Timko M.P."/>
            <person name="dePamphilis C.W."/>
            <person name="Choi D."/>
            <person name="Shirasu K."/>
        </authorList>
    </citation>
    <scope>NUCLEOTIDE SEQUENCE [LARGE SCALE GENOMIC DNA]</scope>
    <source>
        <strain evidence="2">cv. UVA1</strain>
    </source>
</reference>
<organism evidence="1 2">
    <name type="scientific">Striga asiatica</name>
    <name type="common">Asiatic witchweed</name>
    <name type="synonym">Buchnera asiatica</name>
    <dbReference type="NCBI Taxonomy" id="4170"/>
    <lineage>
        <taxon>Eukaryota</taxon>
        <taxon>Viridiplantae</taxon>
        <taxon>Streptophyta</taxon>
        <taxon>Embryophyta</taxon>
        <taxon>Tracheophyta</taxon>
        <taxon>Spermatophyta</taxon>
        <taxon>Magnoliopsida</taxon>
        <taxon>eudicotyledons</taxon>
        <taxon>Gunneridae</taxon>
        <taxon>Pentapetalae</taxon>
        <taxon>asterids</taxon>
        <taxon>lamiids</taxon>
        <taxon>Lamiales</taxon>
        <taxon>Orobanchaceae</taxon>
        <taxon>Buchnereae</taxon>
        <taxon>Striga</taxon>
    </lineage>
</organism>
<evidence type="ECO:0000313" key="2">
    <source>
        <dbReference type="Proteomes" id="UP000325081"/>
    </source>
</evidence>